<dbReference type="GO" id="GO:0008168">
    <property type="term" value="F:methyltransferase activity"/>
    <property type="evidence" value="ECO:0007669"/>
    <property type="project" value="UniProtKB-KW"/>
</dbReference>
<dbReference type="GO" id="GO:0005886">
    <property type="term" value="C:plasma membrane"/>
    <property type="evidence" value="ECO:0007669"/>
    <property type="project" value="UniProtKB-SubCell"/>
</dbReference>
<feature type="transmembrane region" description="Helical" evidence="8">
    <location>
        <begin position="189"/>
        <end position="216"/>
    </location>
</feature>
<dbReference type="EC" id="3.4.23.43" evidence="11"/>
<dbReference type="InterPro" id="IPR014032">
    <property type="entry name" value="Peptidase_A24A_bac"/>
</dbReference>
<accession>A0A0W8FSF2</accession>
<dbReference type="GO" id="GO:0004190">
    <property type="term" value="F:aspartic-type endopeptidase activity"/>
    <property type="evidence" value="ECO:0007669"/>
    <property type="project" value="UniProtKB-EC"/>
</dbReference>
<evidence type="ECO:0000256" key="5">
    <source>
        <dbReference type="ARBA" id="ARBA00022692"/>
    </source>
</evidence>
<sequence length="253" mass="28290">MLMNCFVFIFGAAIGSFLNVCIFRLPAKTSLVKPNSQCPHCHHPIRFYDNIPIISFFLLQGRCRDCDAPISWRYPLVELITAVLTLLLFIKFGLSLKFLAFFIYTAVLIVITFIDLDHQIIPDILTLPGIPIFFLVAVFVAEVPWMEALLGILLGGGILFVIAVVYELISKREGMGGGDIKLLAMIGGFLGWKSLIFILLFSSFAGAVVGIITIIIKKQDMKYAVPFGPFLSAAVIAYIFWGENFTKFLFVRY</sequence>
<feature type="transmembrane region" description="Helical" evidence="8">
    <location>
        <begin position="223"/>
        <end position="241"/>
    </location>
</feature>
<dbReference type="InterPro" id="IPR000045">
    <property type="entry name" value="Prepilin_IV_endopep_pep"/>
</dbReference>
<keyword evidence="6 8" id="KW-1133">Transmembrane helix</keyword>
<dbReference type="AlphaFoldDB" id="A0A0W8FSF2"/>
<keyword evidence="11" id="KW-0489">Methyltransferase</keyword>
<evidence type="ECO:0000259" key="10">
    <source>
        <dbReference type="Pfam" id="PF06750"/>
    </source>
</evidence>
<evidence type="ECO:0000313" key="11">
    <source>
        <dbReference type="EMBL" id="KUG23772.1"/>
    </source>
</evidence>
<keyword evidence="7 8" id="KW-0472">Membrane</keyword>
<dbReference type="PANTHER" id="PTHR30487:SF0">
    <property type="entry name" value="PREPILIN LEADER PEPTIDASE_N-METHYLTRANSFERASE-RELATED"/>
    <property type="match status" value="1"/>
</dbReference>
<name>A0A0W8FSF2_9ZZZZ</name>
<dbReference type="InterPro" id="IPR010627">
    <property type="entry name" value="Prepilin_pept_A24_N"/>
</dbReference>
<keyword evidence="5 8" id="KW-0812">Transmembrane</keyword>
<proteinExistence type="inferred from homology"/>
<dbReference type="GO" id="GO:0006465">
    <property type="term" value="P:signal peptide processing"/>
    <property type="evidence" value="ECO:0007669"/>
    <property type="project" value="TreeGrafter"/>
</dbReference>
<comment type="subcellular location">
    <subcellularLocation>
        <location evidence="1">Cell inner membrane</location>
        <topology evidence="1">Multi-pass membrane protein</topology>
    </subcellularLocation>
</comment>
<dbReference type="Pfam" id="PF06750">
    <property type="entry name" value="A24_N_bact"/>
    <property type="match status" value="1"/>
</dbReference>
<comment type="similarity">
    <text evidence="2">Belongs to the peptidase A24 family.</text>
</comment>
<feature type="transmembrane region" description="Helical" evidence="8">
    <location>
        <begin position="6"/>
        <end position="25"/>
    </location>
</feature>
<dbReference type="PRINTS" id="PR00864">
    <property type="entry name" value="PREPILNPTASE"/>
</dbReference>
<evidence type="ECO:0000256" key="8">
    <source>
        <dbReference type="SAM" id="Phobius"/>
    </source>
</evidence>
<feature type="transmembrane region" description="Helical" evidence="8">
    <location>
        <begin position="120"/>
        <end position="141"/>
    </location>
</feature>
<dbReference type="InterPro" id="IPR050882">
    <property type="entry name" value="Prepilin_peptidase/N-MTase"/>
</dbReference>
<evidence type="ECO:0000259" key="9">
    <source>
        <dbReference type="Pfam" id="PF01478"/>
    </source>
</evidence>
<organism evidence="11">
    <name type="scientific">hydrocarbon metagenome</name>
    <dbReference type="NCBI Taxonomy" id="938273"/>
    <lineage>
        <taxon>unclassified sequences</taxon>
        <taxon>metagenomes</taxon>
        <taxon>ecological metagenomes</taxon>
    </lineage>
</organism>
<evidence type="ECO:0000256" key="1">
    <source>
        <dbReference type="ARBA" id="ARBA00004429"/>
    </source>
</evidence>
<evidence type="ECO:0000256" key="3">
    <source>
        <dbReference type="ARBA" id="ARBA00022475"/>
    </source>
</evidence>
<keyword evidence="3" id="KW-1003">Cell membrane</keyword>
<feature type="transmembrane region" description="Helical" evidence="8">
    <location>
        <begin position="148"/>
        <end position="169"/>
    </location>
</feature>
<evidence type="ECO:0000256" key="4">
    <source>
        <dbReference type="ARBA" id="ARBA00022519"/>
    </source>
</evidence>
<evidence type="ECO:0000256" key="7">
    <source>
        <dbReference type="ARBA" id="ARBA00023136"/>
    </source>
</evidence>
<dbReference type="PANTHER" id="PTHR30487">
    <property type="entry name" value="TYPE 4 PREPILIN-LIKE PROTEINS LEADER PEPTIDE-PROCESSING ENZYME"/>
    <property type="match status" value="1"/>
</dbReference>
<feature type="domain" description="Prepilin type IV endopeptidase peptidase" evidence="9">
    <location>
        <begin position="103"/>
        <end position="211"/>
    </location>
</feature>
<gene>
    <name evidence="11" type="ORF">ASZ90_006418</name>
</gene>
<keyword evidence="11" id="KW-0808">Transferase</keyword>
<reference evidence="11" key="1">
    <citation type="journal article" date="2015" name="Proc. Natl. Acad. Sci. U.S.A.">
        <title>Networks of energetic and metabolic interactions define dynamics in microbial communities.</title>
        <authorList>
            <person name="Embree M."/>
            <person name="Liu J.K."/>
            <person name="Al-Bassam M.M."/>
            <person name="Zengler K."/>
        </authorList>
    </citation>
    <scope>NUCLEOTIDE SEQUENCE</scope>
</reference>
<evidence type="ECO:0000256" key="2">
    <source>
        <dbReference type="ARBA" id="ARBA00005801"/>
    </source>
</evidence>
<dbReference type="EMBL" id="LNQE01000887">
    <property type="protein sequence ID" value="KUG23772.1"/>
    <property type="molecule type" value="Genomic_DNA"/>
</dbReference>
<feature type="transmembrane region" description="Helical" evidence="8">
    <location>
        <begin position="94"/>
        <end position="114"/>
    </location>
</feature>
<keyword evidence="11" id="KW-0378">Hydrolase</keyword>
<protein>
    <submittedName>
        <fullName evidence="11">Leader peptidase (Prepilin peptidase) / n-methyltransferase</fullName>
        <ecNumber evidence="11">3.4.23.43</ecNumber>
    </submittedName>
</protein>
<evidence type="ECO:0000256" key="6">
    <source>
        <dbReference type="ARBA" id="ARBA00022989"/>
    </source>
</evidence>
<feature type="domain" description="Prepilin peptidase A24 N-terminal" evidence="10">
    <location>
        <begin position="9"/>
        <end position="92"/>
    </location>
</feature>
<keyword evidence="4" id="KW-0997">Cell inner membrane</keyword>
<dbReference type="Pfam" id="PF01478">
    <property type="entry name" value="Peptidase_A24"/>
    <property type="match status" value="1"/>
</dbReference>
<comment type="caution">
    <text evidence="11">The sequence shown here is derived from an EMBL/GenBank/DDBJ whole genome shotgun (WGS) entry which is preliminary data.</text>
</comment>
<dbReference type="GO" id="GO:0032259">
    <property type="term" value="P:methylation"/>
    <property type="evidence" value="ECO:0007669"/>
    <property type="project" value="UniProtKB-KW"/>
</dbReference>
<dbReference type="Gene3D" id="1.20.120.1220">
    <property type="match status" value="1"/>
</dbReference>